<keyword evidence="1 2" id="KW-0238">DNA-binding</keyword>
<comment type="caution">
    <text evidence="6">The sequence shown here is derived from an EMBL/GenBank/DDBJ whole genome shotgun (WGS) entry which is preliminary data.</text>
</comment>
<gene>
    <name evidence="6" type="ORF">FJW00_09125</name>
</gene>
<keyword evidence="4" id="KW-0812">Transmembrane</keyword>
<dbReference type="CDD" id="cd00383">
    <property type="entry name" value="trans_reg_C"/>
    <property type="match status" value="1"/>
</dbReference>
<evidence type="ECO:0000256" key="2">
    <source>
        <dbReference type="PROSITE-ProRule" id="PRU01091"/>
    </source>
</evidence>
<dbReference type="EMBL" id="VHIZ01000038">
    <property type="protein sequence ID" value="TPV28295.1"/>
    <property type="molecule type" value="Genomic_DNA"/>
</dbReference>
<feature type="region of interest" description="Disordered" evidence="3">
    <location>
        <begin position="122"/>
        <end position="142"/>
    </location>
</feature>
<keyword evidence="4" id="KW-1133">Transmembrane helix</keyword>
<evidence type="ECO:0000313" key="7">
    <source>
        <dbReference type="Proteomes" id="UP000316142"/>
    </source>
</evidence>
<dbReference type="Proteomes" id="UP000316142">
    <property type="component" value="Unassembled WGS sequence"/>
</dbReference>
<evidence type="ECO:0000259" key="5">
    <source>
        <dbReference type="PROSITE" id="PS51755"/>
    </source>
</evidence>
<organism evidence="6 7">
    <name type="scientific">Pantoea anthophila</name>
    <dbReference type="NCBI Taxonomy" id="470931"/>
    <lineage>
        <taxon>Bacteria</taxon>
        <taxon>Pseudomonadati</taxon>
        <taxon>Pseudomonadota</taxon>
        <taxon>Gammaproteobacteria</taxon>
        <taxon>Enterobacterales</taxon>
        <taxon>Erwiniaceae</taxon>
        <taxon>Pantoea</taxon>
    </lineage>
</organism>
<dbReference type="RefSeq" id="WP_140923740.1">
    <property type="nucleotide sequence ID" value="NZ_JBBCLO010000008.1"/>
</dbReference>
<dbReference type="PROSITE" id="PS51755">
    <property type="entry name" value="OMPR_PHOB"/>
    <property type="match status" value="1"/>
</dbReference>
<accession>A0ABY2Z7Z2</accession>
<evidence type="ECO:0000313" key="6">
    <source>
        <dbReference type="EMBL" id="TPV28295.1"/>
    </source>
</evidence>
<proteinExistence type="predicted"/>
<dbReference type="SUPFAM" id="SSF46894">
    <property type="entry name" value="C-terminal effector domain of the bipartite response regulators"/>
    <property type="match status" value="1"/>
</dbReference>
<reference evidence="6 7" key="1">
    <citation type="submission" date="2019-06" db="EMBL/GenBank/DDBJ databases">
        <title>Taxogenomics and systematics of the genus Pantoea.</title>
        <authorList>
            <person name="Tambong J.T."/>
        </authorList>
    </citation>
    <scope>NUCLEOTIDE SEQUENCE [LARGE SCALE GENOMIC DNA]</scope>
    <source>
        <strain evidence="6 7">LMG 2558</strain>
    </source>
</reference>
<feature type="domain" description="OmpR/PhoB-type" evidence="5">
    <location>
        <begin position="1"/>
        <end position="102"/>
    </location>
</feature>
<keyword evidence="7" id="KW-1185">Reference proteome</keyword>
<keyword evidence="4" id="KW-0472">Membrane</keyword>
<evidence type="ECO:0000256" key="4">
    <source>
        <dbReference type="SAM" id="Phobius"/>
    </source>
</evidence>
<feature type="DNA-binding region" description="OmpR/PhoB-type" evidence="2">
    <location>
        <begin position="1"/>
        <end position="102"/>
    </location>
</feature>
<name>A0ABY2Z7Z2_9GAMM</name>
<dbReference type="InterPro" id="IPR036388">
    <property type="entry name" value="WH-like_DNA-bd_sf"/>
</dbReference>
<feature type="transmembrane region" description="Helical" evidence="4">
    <location>
        <begin position="156"/>
        <end position="176"/>
    </location>
</feature>
<dbReference type="InterPro" id="IPR016032">
    <property type="entry name" value="Sig_transdc_resp-reg_C-effctor"/>
</dbReference>
<dbReference type="Pfam" id="PF00486">
    <property type="entry name" value="Trans_reg_C"/>
    <property type="match status" value="1"/>
</dbReference>
<evidence type="ECO:0000256" key="1">
    <source>
        <dbReference type="ARBA" id="ARBA00023125"/>
    </source>
</evidence>
<protein>
    <submittedName>
        <fullName evidence="6">Transcriptional regulator</fullName>
    </submittedName>
</protein>
<sequence>MIYIIDDQITYNSDDCTLSHIPTQESLSLSISSGRLFEQLLNSGGEILSRDTLLTEVWDRYGLRGSNSNLNQYLSILRRALAAYGCQNLIMTLPKIGIRLNPEIRIVRQTAQPVAVSDIAPEPVAGTDSEVPPDNVTAPEPSLAPVAKPMRRTRQLSVALILLAIFIVAFSFYIFIHPAQKNSGLTTVPLAGGCEAVLLKGLDVVERESIDQQILQMLRENNQSCSAGRRIYFDKNTAFTTTNYGRTMLSACNLDERGHIISCDNVYYLDWRMN</sequence>
<dbReference type="SMART" id="SM00862">
    <property type="entry name" value="Trans_reg_C"/>
    <property type="match status" value="1"/>
</dbReference>
<dbReference type="InterPro" id="IPR001867">
    <property type="entry name" value="OmpR/PhoB-type_DNA-bd"/>
</dbReference>
<dbReference type="Gene3D" id="1.10.10.10">
    <property type="entry name" value="Winged helix-like DNA-binding domain superfamily/Winged helix DNA-binding domain"/>
    <property type="match status" value="1"/>
</dbReference>
<evidence type="ECO:0000256" key="3">
    <source>
        <dbReference type="SAM" id="MobiDB-lite"/>
    </source>
</evidence>